<keyword evidence="2" id="KW-1185">Reference proteome</keyword>
<protein>
    <submittedName>
        <fullName evidence="1">Uncharacterized protein</fullName>
    </submittedName>
</protein>
<organism evidence="1 2">
    <name type="scientific">Irpex rosettiformis</name>
    <dbReference type="NCBI Taxonomy" id="378272"/>
    <lineage>
        <taxon>Eukaryota</taxon>
        <taxon>Fungi</taxon>
        <taxon>Dikarya</taxon>
        <taxon>Basidiomycota</taxon>
        <taxon>Agaricomycotina</taxon>
        <taxon>Agaricomycetes</taxon>
        <taxon>Polyporales</taxon>
        <taxon>Irpicaceae</taxon>
        <taxon>Irpex</taxon>
    </lineage>
</organism>
<gene>
    <name evidence="1" type="ORF">BDY19DRAFT_942922</name>
</gene>
<evidence type="ECO:0000313" key="2">
    <source>
        <dbReference type="Proteomes" id="UP001055072"/>
    </source>
</evidence>
<dbReference type="Proteomes" id="UP001055072">
    <property type="component" value="Unassembled WGS sequence"/>
</dbReference>
<accession>A0ACB8U5B4</accession>
<proteinExistence type="predicted"/>
<evidence type="ECO:0000313" key="1">
    <source>
        <dbReference type="EMBL" id="KAI0089567.1"/>
    </source>
</evidence>
<comment type="caution">
    <text evidence="1">The sequence shown here is derived from an EMBL/GenBank/DDBJ whole genome shotgun (WGS) entry which is preliminary data.</text>
</comment>
<sequence length="455" mass="47234">MTTLTIPGTFAYHVVGKTSTELANGDLTIIASTSDIVNKPARHPVLVLSVAQAAFQIYEDTVFGTVEGDERVYVFKPDLGEGISGYVKLILPEGVSEAGSEFAALQERFERILINHGLLNEGEGTPPEGSVTVPSASASHVLGKTTVDLAKGDLTLASVTPSQSKDSEPVLVLTVGEAAFPLYPTTTFGTVADDELVYVFKPETQVGSLPIGGYIKITFPDEHHGLTEELQEKFEQLLIDHSLLKTGVLAAGDEVSRSVNEDATSAAESIHASTANFLAKHPPTHTPLAHSSTTHSLAASASSATTTLHHAAQSISSAVSSVASSAGAFLSSRLTGGPPSEETKEAVHTAGDVYDSVGAGPKIIKDVVYTSSGDVLESDWGQETRDIGGNVTGVVADMEGAVGQAAKVGTGAALVSGGVKGGVGATDAPQSSEEREAFTIEEKPDEDEDWKDVPV</sequence>
<name>A0ACB8U5B4_9APHY</name>
<dbReference type="EMBL" id="MU274910">
    <property type="protein sequence ID" value="KAI0089567.1"/>
    <property type="molecule type" value="Genomic_DNA"/>
</dbReference>
<reference evidence="1" key="1">
    <citation type="journal article" date="2021" name="Environ. Microbiol.">
        <title>Gene family expansions and transcriptome signatures uncover fungal adaptations to wood decay.</title>
        <authorList>
            <person name="Hage H."/>
            <person name="Miyauchi S."/>
            <person name="Viragh M."/>
            <person name="Drula E."/>
            <person name="Min B."/>
            <person name="Chaduli D."/>
            <person name="Navarro D."/>
            <person name="Favel A."/>
            <person name="Norest M."/>
            <person name="Lesage-Meessen L."/>
            <person name="Balint B."/>
            <person name="Merenyi Z."/>
            <person name="de Eugenio L."/>
            <person name="Morin E."/>
            <person name="Martinez A.T."/>
            <person name="Baldrian P."/>
            <person name="Stursova M."/>
            <person name="Martinez M.J."/>
            <person name="Novotny C."/>
            <person name="Magnuson J.K."/>
            <person name="Spatafora J.W."/>
            <person name="Maurice S."/>
            <person name="Pangilinan J."/>
            <person name="Andreopoulos W."/>
            <person name="LaButti K."/>
            <person name="Hundley H."/>
            <person name="Na H."/>
            <person name="Kuo A."/>
            <person name="Barry K."/>
            <person name="Lipzen A."/>
            <person name="Henrissat B."/>
            <person name="Riley R."/>
            <person name="Ahrendt S."/>
            <person name="Nagy L.G."/>
            <person name="Grigoriev I.V."/>
            <person name="Martin F."/>
            <person name="Rosso M.N."/>
        </authorList>
    </citation>
    <scope>NUCLEOTIDE SEQUENCE</scope>
    <source>
        <strain evidence="1">CBS 384.51</strain>
    </source>
</reference>